<dbReference type="EMBL" id="CP051206">
    <property type="protein sequence ID" value="QJB44174.1"/>
    <property type="molecule type" value="Genomic_DNA"/>
</dbReference>
<dbReference type="KEGG" id="dfs:HGD76_05250"/>
<dbReference type="EMBL" id="CP051207">
    <property type="protein sequence ID" value="QJB47229.1"/>
    <property type="molecule type" value="Genomic_DNA"/>
</dbReference>
<geneLocation type="plasmid" evidence="18">
    <name>pafl69</name>
</geneLocation>
<evidence type="ECO:0000313" key="8">
    <source>
        <dbReference type="EMBL" id="QJB43801.1"/>
    </source>
</evidence>
<dbReference type="InterPro" id="IPR047952">
    <property type="entry name" value="Transpos_IS4"/>
</dbReference>
<evidence type="ECO:0000313" key="4">
    <source>
        <dbReference type="EMBL" id="QJB43244.1"/>
    </source>
</evidence>
<dbReference type="InterPro" id="IPR012337">
    <property type="entry name" value="RNaseH-like_sf"/>
</dbReference>
<evidence type="ECO:0000313" key="3">
    <source>
        <dbReference type="EMBL" id="QJB43060.1"/>
    </source>
</evidence>
<evidence type="ECO:0000313" key="9">
    <source>
        <dbReference type="EMBL" id="QJB44049.1"/>
    </source>
</evidence>
<dbReference type="Proteomes" id="UP000502433">
    <property type="component" value="Plasmid pAfl69"/>
</dbReference>
<dbReference type="KEGG" id="dfs:HGD76_14525"/>
<dbReference type="KEGG" id="dfs:HGD76_01220"/>
<reference evidence="17 18" key="1">
    <citation type="submission" date="2020-04" db="EMBL/GenBank/DDBJ databases">
        <title>Genome-Wide Identification of 5-Methylcytosine Sites in Bacterial Genomes By High-Throughput Sequencing of MspJI Restriction Fragments.</title>
        <authorList>
            <person name="Wu V."/>
        </authorList>
    </citation>
    <scope>NUCLEOTIDE SEQUENCE [LARGE SCALE GENOMIC DNA]</scope>
    <source>
        <strain evidence="17 18">CCAP 1403/13f</strain>
        <plasmid evidence="17">pAfl69</plasmid>
        <plasmid evidence="18">pafl69</plasmid>
    </source>
</reference>
<dbReference type="GO" id="GO:0004803">
    <property type="term" value="F:transposase activity"/>
    <property type="evidence" value="ECO:0007669"/>
    <property type="project" value="InterPro"/>
</dbReference>
<dbReference type="KEGG" id="dfs:HGD76_09355"/>
<geneLocation type="plasmid" evidence="17">
    <name>pAfl69</name>
</geneLocation>
<feature type="domain" description="Transposase IS4-like" evidence="2">
    <location>
        <begin position="132"/>
        <end position="377"/>
    </location>
</feature>
<feature type="transmembrane region" description="Helical" evidence="1">
    <location>
        <begin position="46"/>
        <end position="63"/>
    </location>
</feature>
<dbReference type="Proteomes" id="UP000502433">
    <property type="component" value="Chromosome"/>
</dbReference>
<dbReference type="EMBL" id="CP051206">
    <property type="protein sequence ID" value="QJB45763.1"/>
    <property type="molecule type" value="Genomic_DNA"/>
</dbReference>
<dbReference type="InterPro" id="IPR002559">
    <property type="entry name" value="Transposase_11"/>
</dbReference>
<dbReference type="PANTHER" id="PTHR37529">
    <property type="entry name" value="TRANSPOSASE INSG FOR INSERTION SEQUENCE ELEMENT IS4-RELATED"/>
    <property type="match status" value="1"/>
</dbReference>
<protein>
    <submittedName>
        <fullName evidence="17">IS4 family transposase</fullName>
    </submittedName>
</protein>
<dbReference type="KEGG" id="dfs:HGD76_24515"/>
<dbReference type="EMBL" id="CP051206">
    <property type="protein sequence ID" value="QJB43714.1"/>
    <property type="molecule type" value="Genomic_DNA"/>
</dbReference>
<dbReference type="KEGG" id="dfs:HGD76_08185"/>
<keyword evidence="1" id="KW-0472">Membrane</keyword>
<dbReference type="KEGG" id="dfs:HGD76_12960"/>
<evidence type="ECO:0000313" key="5">
    <source>
        <dbReference type="EMBL" id="QJB43364.1"/>
    </source>
</evidence>
<dbReference type="NCBIfam" id="NF033592">
    <property type="entry name" value="transpos_IS4_1"/>
    <property type="match status" value="1"/>
</dbReference>
<dbReference type="EMBL" id="CP051206">
    <property type="protein sequence ID" value="QJB43389.1"/>
    <property type="molecule type" value="Genomic_DNA"/>
</dbReference>
<dbReference type="EMBL" id="CP051206">
    <property type="protein sequence ID" value="QJB44356.1"/>
    <property type="molecule type" value="Genomic_DNA"/>
</dbReference>
<accession>A0A6H2C8F1</accession>
<evidence type="ECO:0000313" key="12">
    <source>
        <dbReference type="EMBL" id="QJB44953.1"/>
    </source>
</evidence>
<evidence type="ECO:0000313" key="6">
    <source>
        <dbReference type="EMBL" id="QJB43389.1"/>
    </source>
</evidence>
<dbReference type="EMBL" id="CP051206">
    <property type="protein sequence ID" value="QJB43364.1"/>
    <property type="molecule type" value="Genomic_DNA"/>
</dbReference>
<dbReference type="KEGG" id="dfs:HGD76_03130"/>
<evidence type="ECO:0000313" key="17">
    <source>
        <dbReference type="EMBL" id="QJB47229.1"/>
    </source>
</evidence>
<dbReference type="EMBL" id="CP051206">
    <property type="protein sequence ID" value="QJB45210.1"/>
    <property type="molecule type" value="Genomic_DNA"/>
</dbReference>
<dbReference type="KEGG" id="dfs:HGD76_03275"/>
<evidence type="ECO:0000313" key="10">
    <source>
        <dbReference type="EMBL" id="QJB44174.1"/>
    </source>
</evidence>
<dbReference type="EMBL" id="CP051206">
    <property type="protein sequence ID" value="QJB45591.1"/>
    <property type="molecule type" value="Genomic_DNA"/>
</dbReference>
<dbReference type="EMBL" id="CP051206">
    <property type="protein sequence ID" value="QJB43060.1"/>
    <property type="molecule type" value="Genomic_DNA"/>
</dbReference>
<dbReference type="EMBL" id="CP051206">
    <property type="protein sequence ID" value="QJB46625.1"/>
    <property type="molecule type" value="Genomic_DNA"/>
</dbReference>
<gene>
    <name evidence="3" type="ORF">HGD76_01220</name>
    <name evidence="4" type="ORF">HGD76_02370</name>
    <name evidence="5" type="ORF">HGD76_03130</name>
    <name evidence="6" type="ORF">HGD76_03275</name>
    <name evidence="7" type="ORF">HGD76_05250</name>
    <name evidence="8" type="ORF">HGD76_05805</name>
    <name evidence="9" type="ORF">HGD76_07420</name>
    <name evidence="10" type="ORF">HGD76_08185</name>
    <name evidence="11" type="ORF">HGD76_09355</name>
    <name evidence="12" type="ORF">HGD76_12960</name>
    <name evidence="13" type="ORF">HGD76_14525</name>
    <name evidence="14" type="ORF">HGD76_16850</name>
    <name evidence="15" type="ORF">HGD76_17910</name>
    <name evidence="16" type="ORF">HGD76_23010</name>
    <name evidence="17" type="ORF">HGD76_24515</name>
</gene>
<dbReference type="EMBL" id="CP051206">
    <property type="protein sequence ID" value="QJB43244.1"/>
    <property type="molecule type" value="Genomic_DNA"/>
</dbReference>
<evidence type="ECO:0000313" key="15">
    <source>
        <dbReference type="EMBL" id="QJB45763.1"/>
    </source>
</evidence>
<dbReference type="KEGG" id="dfs:HGD76_02370"/>
<keyword evidence="17" id="KW-0614">Plasmid</keyword>
<sequence length="482" mass="55279">MGIQKEHHQMLTQFTTEYDLQPIAKHLSTIIKESLASVSSSKCRQGTILVPTFVIWFVILSTIRRDLSYLGIMDWMISGLRWLSCCLPKQLISEGAMSHARVRIGLTVFQLIFKKLTSSLTTLKYDFHKWTTVIFDGSTGTTPDTESNRDKFGKSKCGRGESAFPMLRIVTLISASTRLILDFTYGSSQGKGTGERTLMTKLLAQFNQKNLLFLLDAGLYSFATIFSIRTKECDFLLRVASNVKLPVISDSRLPDGYMARYPDGSYLSEINGKILNLEKSTESHKQWNQESIIVRVIEYQIPGFLPRRLVTSIIDPNISAKELIIHYHCRWEVEISFCEIKTHQCATLKGQMPTIFRSKTSELVEQELYAMLIAYNLLRDLIYQSANEYNKNPLLLSFLESLQLVIDLVQLISHSSLKLREIQHQYLLSLISQSEIDRPRRKRINPRVVKIKMSKFKRKNSSHKSEIRDIEKDLKILPPQAV</sequence>
<dbReference type="EMBL" id="CP051206">
    <property type="protein sequence ID" value="QJB44049.1"/>
    <property type="molecule type" value="Genomic_DNA"/>
</dbReference>
<evidence type="ECO:0000259" key="2">
    <source>
        <dbReference type="Pfam" id="PF01609"/>
    </source>
</evidence>
<dbReference type="RefSeq" id="WP_168694730.1">
    <property type="nucleotide sequence ID" value="NZ_CP051206.1"/>
</dbReference>
<evidence type="ECO:0000313" key="11">
    <source>
        <dbReference type="EMBL" id="QJB44356.1"/>
    </source>
</evidence>
<reference evidence="17 18" key="2">
    <citation type="submission" date="2020-04" db="EMBL/GenBank/DDBJ databases">
        <authorList>
            <person name="Fomenkov A."/>
            <person name="Anton B.P."/>
            <person name="Roberts R.J."/>
        </authorList>
    </citation>
    <scope>NUCLEOTIDE SEQUENCE [LARGE SCALE GENOMIC DNA]</scope>
    <source>
        <strain evidence="17 18">CCAP 1403/13f</strain>
        <plasmid evidence="18">pafl69</plasmid>
        <plasmid evidence="17">pAfl69</plasmid>
    </source>
</reference>
<dbReference type="EMBL" id="CP051206">
    <property type="protein sequence ID" value="QJB43801.1"/>
    <property type="molecule type" value="Genomic_DNA"/>
</dbReference>
<proteinExistence type="predicted"/>
<organism evidence="17 18">
    <name type="scientific">Dolichospermum flos-aquae CCAP 1403/13F</name>
    <dbReference type="NCBI Taxonomy" id="315271"/>
    <lineage>
        <taxon>Bacteria</taxon>
        <taxon>Bacillati</taxon>
        <taxon>Cyanobacteriota</taxon>
        <taxon>Cyanophyceae</taxon>
        <taxon>Nostocales</taxon>
        <taxon>Aphanizomenonaceae</taxon>
        <taxon>Dolichospermum</taxon>
    </lineage>
</organism>
<evidence type="ECO:0000313" key="7">
    <source>
        <dbReference type="EMBL" id="QJB43714.1"/>
    </source>
</evidence>
<keyword evidence="1" id="KW-1133">Transmembrane helix</keyword>
<dbReference type="Pfam" id="PF01609">
    <property type="entry name" value="DDE_Tnp_1"/>
    <property type="match status" value="1"/>
</dbReference>
<dbReference type="PANTHER" id="PTHR37529:SF1">
    <property type="entry name" value="TRANSPOSASE INSG FOR INSERTION SEQUENCE ELEMENT IS4-RELATED"/>
    <property type="match status" value="1"/>
</dbReference>
<dbReference type="KEGG" id="dfs:HGD76_05805"/>
<evidence type="ECO:0000313" key="16">
    <source>
        <dbReference type="EMBL" id="QJB46625.1"/>
    </source>
</evidence>
<dbReference type="SUPFAM" id="SSF53098">
    <property type="entry name" value="Ribonuclease H-like"/>
    <property type="match status" value="1"/>
</dbReference>
<dbReference type="KEGG" id="dfs:HGD76_23010"/>
<dbReference type="KEGG" id="dfs:HGD76_17910"/>
<name>A0A6H2C8F1_DOLFA</name>
<dbReference type="KEGG" id="dfs:HGD76_16850"/>
<evidence type="ECO:0000313" key="18">
    <source>
        <dbReference type="Proteomes" id="UP000502433"/>
    </source>
</evidence>
<evidence type="ECO:0000256" key="1">
    <source>
        <dbReference type="SAM" id="Phobius"/>
    </source>
</evidence>
<dbReference type="GO" id="GO:0006313">
    <property type="term" value="P:DNA transposition"/>
    <property type="evidence" value="ECO:0007669"/>
    <property type="project" value="InterPro"/>
</dbReference>
<evidence type="ECO:0000313" key="13">
    <source>
        <dbReference type="EMBL" id="QJB45210.1"/>
    </source>
</evidence>
<dbReference type="KEGG" id="dfs:HGD76_07420"/>
<dbReference type="GO" id="GO:0003677">
    <property type="term" value="F:DNA binding"/>
    <property type="evidence" value="ECO:0007669"/>
    <property type="project" value="InterPro"/>
</dbReference>
<dbReference type="EMBL" id="CP051206">
    <property type="protein sequence ID" value="QJB44953.1"/>
    <property type="molecule type" value="Genomic_DNA"/>
</dbReference>
<dbReference type="AlphaFoldDB" id="A0A6H2C8F1"/>
<evidence type="ECO:0000313" key="14">
    <source>
        <dbReference type="EMBL" id="QJB45591.1"/>
    </source>
</evidence>
<keyword evidence="1" id="KW-0812">Transmembrane</keyword>